<keyword evidence="1" id="KW-1133">Transmembrane helix</keyword>
<proteinExistence type="predicted"/>
<dbReference type="AlphaFoldDB" id="X1TPS7"/>
<feature type="non-terminal residue" evidence="2">
    <location>
        <position position="1"/>
    </location>
</feature>
<dbReference type="EMBL" id="BARW01015318">
    <property type="protein sequence ID" value="GAI93376.1"/>
    <property type="molecule type" value="Genomic_DNA"/>
</dbReference>
<protein>
    <submittedName>
        <fullName evidence="2">Uncharacterized protein</fullName>
    </submittedName>
</protein>
<reference evidence="2" key="1">
    <citation type="journal article" date="2014" name="Front. Microbiol.">
        <title>High frequency of phylogenetically diverse reductive dehalogenase-homologous genes in deep subseafloor sedimentary metagenomes.</title>
        <authorList>
            <person name="Kawai M."/>
            <person name="Futagami T."/>
            <person name="Toyoda A."/>
            <person name="Takaki Y."/>
            <person name="Nishi S."/>
            <person name="Hori S."/>
            <person name="Arai W."/>
            <person name="Tsubouchi T."/>
            <person name="Morono Y."/>
            <person name="Uchiyama I."/>
            <person name="Ito T."/>
            <person name="Fujiyama A."/>
            <person name="Inagaki F."/>
            <person name="Takami H."/>
        </authorList>
    </citation>
    <scope>NUCLEOTIDE SEQUENCE</scope>
    <source>
        <strain evidence="2">Expedition CK06-06</strain>
    </source>
</reference>
<sequence>AGTNSMLKWIKKHCSLLIAVLVSVGFVVYMYGCEPKTLSLSTPAKQVNRQELQLELDTFISMAQLRMADLDQQEQLRSIILQNALILVQGQPYNPVGLITAIAAIYGVTQGSHNITKVVKDKRVKRKADNGTG</sequence>
<accession>X1TPS7</accession>
<evidence type="ECO:0000256" key="1">
    <source>
        <dbReference type="SAM" id="Phobius"/>
    </source>
</evidence>
<organism evidence="2">
    <name type="scientific">marine sediment metagenome</name>
    <dbReference type="NCBI Taxonomy" id="412755"/>
    <lineage>
        <taxon>unclassified sequences</taxon>
        <taxon>metagenomes</taxon>
        <taxon>ecological metagenomes</taxon>
    </lineage>
</organism>
<name>X1TPS7_9ZZZZ</name>
<feature type="transmembrane region" description="Helical" evidence="1">
    <location>
        <begin position="14"/>
        <end position="32"/>
    </location>
</feature>
<comment type="caution">
    <text evidence="2">The sequence shown here is derived from an EMBL/GenBank/DDBJ whole genome shotgun (WGS) entry which is preliminary data.</text>
</comment>
<evidence type="ECO:0000313" key="2">
    <source>
        <dbReference type="EMBL" id="GAI93376.1"/>
    </source>
</evidence>
<keyword evidence="1" id="KW-0472">Membrane</keyword>
<gene>
    <name evidence="2" type="ORF">S12H4_26918</name>
</gene>
<keyword evidence="1" id="KW-0812">Transmembrane</keyword>